<keyword evidence="2" id="KW-1185">Reference proteome</keyword>
<dbReference type="AlphaFoldDB" id="A0A975TDA6"/>
<evidence type="ECO:0000313" key="2">
    <source>
        <dbReference type="Proteomes" id="UP000683511"/>
    </source>
</evidence>
<reference evidence="1" key="1">
    <citation type="submission" date="2017-04" db="EMBL/GenBank/DDBJ databases">
        <title>Genome deletions in a multicellular cyanobacterial endosymbiont for morphological adaptation in marine diatoms.</title>
        <authorList>
            <person name="Wang Y."/>
            <person name="Gao H."/>
            <person name="Li R."/>
            <person name="Xu X."/>
        </authorList>
    </citation>
    <scope>NUCLEOTIDE SEQUENCE</scope>
    <source>
        <strain evidence="1">FACHB 800</strain>
    </source>
</reference>
<name>A0A975TDA6_9NOST</name>
<dbReference type="EMBL" id="CP021056">
    <property type="protein sequence ID" value="QXE25982.1"/>
    <property type="molecule type" value="Genomic_DNA"/>
</dbReference>
<organism evidence="1 2">
    <name type="scientific">Richelia sinica FACHB-800</name>
    <dbReference type="NCBI Taxonomy" id="1357546"/>
    <lineage>
        <taxon>Bacteria</taxon>
        <taxon>Bacillati</taxon>
        <taxon>Cyanobacteriota</taxon>
        <taxon>Cyanophyceae</taxon>
        <taxon>Nostocales</taxon>
        <taxon>Nostocaceae</taxon>
        <taxon>Richelia</taxon>
    </lineage>
</organism>
<accession>A0A975TDA6</accession>
<gene>
    <name evidence="1" type="ORF">B6N60_04704</name>
</gene>
<dbReference type="Proteomes" id="UP000683511">
    <property type="component" value="Chromosome"/>
</dbReference>
<protein>
    <submittedName>
        <fullName evidence="1">Uncharacterized protein</fullName>
    </submittedName>
</protein>
<dbReference type="KEGG" id="rsin:B6N60_04704"/>
<proteinExistence type="predicted"/>
<sequence length="48" mass="5629">MVTELADIPVQYIEATTFFCKLFVKLSQNFYQFKITPDAEKLEFLYSG</sequence>
<evidence type="ECO:0000313" key="1">
    <source>
        <dbReference type="EMBL" id="QXE25982.1"/>
    </source>
</evidence>